<name>A0ABX5VLN8_9MICO</name>
<dbReference type="Proteomes" id="UP000313948">
    <property type="component" value="Chromosome"/>
</dbReference>
<evidence type="ECO:0000313" key="1">
    <source>
        <dbReference type="EMBL" id="QDB79389.1"/>
    </source>
</evidence>
<proteinExistence type="predicted"/>
<sequence length="420" mass="44815">MNERFSPDYRLELDGRPVPAGLRAAISSLTLTSALDGADRVEVSLANQHLRWTDEPLLRVGTPVRLSLGYNPDGFEQMFVGEVVSAEATFPADGAPTLTVAAQDRMTHLADRTQTRWYAVPIPTIGTTALPDAAIAPLLALENGFLPILDPLGATLSVLVYGVTLAVSIGDCDEMQKMVRRQQGQSDLDFLKVLARENGWDMLVDHSGATGGYKLRFLSPEGELEPVRTYRYGSSLVDWTPRVTSVGVLASITAYLRVSAIKTVFAITVGYDWDNASLDISVVPAVLGSLPPAPRTGSGSTRLGGGENSLVLGENLTLFTAPRRILGKLVPSLNNRLTGSGTVVGEPALQAGKVVQLEGLGEQYGGRYRITTATHTVGPGGYSTTFRARKEIWFGSIPAAQQGAVSLSIPFLEVSGAVSY</sequence>
<dbReference type="RefSeq" id="WP_139948473.1">
    <property type="nucleotide sequence ID" value="NZ_CP040899.1"/>
</dbReference>
<evidence type="ECO:0000313" key="2">
    <source>
        <dbReference type="Proteomes" id="UP000313948"/>
    </source>
</evidence>
<dbReference type="EMBL" id="CP040899">
    <property type="protein sequence ID" value="QDB79389.1"/>
    <property type="molecule type" value="Genomic_DNA"/>
</dbReference>
<protein>
    <recommendedName>
        <fullName evidence="3">Phage late control D family protein</fullName>
    </recommendedName>
</protein>
<reference evidence="1 2" key="1">
    <citation type="submission" date="2019-05" db="EMBL/GenBank/DDBJ databases">
        <title>Georgenia *** sp. nov., and Georgenia *** sp. nov., isolated from the intestinal contents of plateau pika (Ochotona curzoniae) in the Qinghai-Tibet plateau of China.</title>
        <authorList>
            <person name="Tian Z."/>
        </authorList>
    </citation>
    <scope>NUCLEOTIDE SEQUENCE [LARGE SCALE GENOMIC DNA]</scope>
    <source>
        <strain evidence="1 2">Z294</strain>
    </source>
</reference>
<accession>A0ABX5VLN8</accession>
<gene>
    <name evidence="1" type="ORF">FE251_08410</name>
</gene>
<organism evidence="1 2">
    <name type="scientific">Georgenia wutianyii</name>
    <dbReference type="NCBI Taxonomy" id="2585135"/>
    <lineage>
        <taxon>Bacteria</taxon>
        <taxon>Bacillati</taxon>
        <taxon>Actinomycetota</taxon>
        <taxon>Actinomycetes</taxon>
        <taxon>Micrococcales</taxon>
        <taxon>Bogoriellaceae</taxon>
        <taxon>Georgenia</taxon>
    </lineage>
</organism>
<keyword evidence="2" id="KW-1185">Reference proteome</keyword>
<evidence type="ECO:0008006" key="3">
    <source>
        <dbReference type="Google" id="ProtNLM"/>
    </source>
</evidence>